<gene>
    <name evidence="4" type="ORF">ACFQWB_12625</name>
</gene>
<dbReference type="PANTHER" id="PTHR43240:SF1">
    <property type="entry name" value="BLR5584 PROTEIN"/>
    <property type="match status" value="1"/>
</dbReference>
<evidence type="ECO:0000256" key="1">
    <source>
        <dbReference type="ARBA" id="ARBA00022801"/>
    </source>
</evidence>
<name>A0ABW2V3Q6_9BACL</name>
<feature type="domain" description="Thioesterase" evidence="3">
    <location>
        <begin position="49"/>
        <end position="123"/>
    </location>
</feature>
<dbReference type="InterPro" id="IPR029069">
    <property type="entry name" value="HotDog_dom_sf"/>
</dbReference>
<sequence length="158" mass="17261">MSDLDLLKRLEQATEGTFWHFLGCRLIGWDSSRTVVNLRVERRHLNHLGVLHGGVQAALLDSAMGLACGKSRPDEPIVTTNMSLHFVSPMTDGDLIVEARLIHETRTIMTAESRLYASDGKLVSMATGSYRIARHLPEPPSLRSSGGERKNGSGGAKP</sequence>
<dbReference type="Pfam" id="PF03061">
    <property type="entry name" value="4HBT"/>
    <property type="match status" value="1"/>
</dbReference>
<dbReference type="PANTHER" id="PTHR43240">
    <property type="entry name" value="1,4-DIHYDROXY-2-NAPHTHOYL-COA THIOESTERASE 1"/>
    <property type="match status" value="1"/>
</dbReference>
<dbReference type="GO" id="GO:0016787">
    <property type="term" value="F:hydrolase activity"/>
    <property type="evidence" value="ECO:0007669"/>
    <property type="project" value="UniProtKB-KW"/>
</dbReference>
<dbReference type="EMBL" id="JBHTGQ010000028">
    <property type="protein sequence ID" value="MFC7750764.1"/>
    <property type="molecule type" value="Genomic_DNA"/>
</dbReference>
<dbReference type="SUPFAM" id="SSF54637">
    <property type="entry name" value="Thioesterase/thiol ester dehydrase-isomerase"/>
    <property type="match status" value="1"/>
</dbReference>
<reference evidence="5" key="1">
    <citation type="journal article" date="2019" name="Int. J. Syst. Evol. Microbiol.">
        <title>The Global Catalogue of Microorganisms (GCM) 10K type strain sequencing project: providing services to taxonomists for standard genome sequencing and annotation.</title>
        <authorList>
            <consortium name="The Broad Institute Genomics Platform"/>
            <consortium name="The Broad Institute Genome Sequencing Center for Infectious Disease"/>
            <person name="Wu L."/>
            <person name="Ma J."/>
        </authorList>
    </citation>
    <scope>NUCLEOTIDE SEQUENCE [LARGE SCALE GENOMIC DNA]</scope>
    <source>
        <strain evidence="5">JCM 18657</strain>
    </source>
</reference>
<evidence type="ECO:0000256" key="2">
    <source>
        <dbReference type="SAM" id="MobiDB-lite"/>
    </source>
</evidence>
<dbReference type="Proteomes" id="UP001596528">
    <property type="component" value="Unassembled WGS sequence"/>
</dbReference>
<evidence type="ECO:0000313" key="4">
    <source>
        <dbReference type="EMBL" id="MFC7750764.1"/>
    </source>
</evidence>
<accession>A0ABW2V3Q6</accession>
<proteinExistence type="predicted"/>
<evidence type="ECO:0000313" key="5">
    <source>
        <dbReference type="Proteomes" id="UP001596528"/>
    </source>
</evidence>
<dbReference type="InterPro" id="IPR006683">
    <property type="entry name" value="Thioestr_dom"/>
</dbReference>
<evidence type="ECO:0000259" key="3">
    <source>
        <dbReference type="Pfam" id="PF03061"/>
    </source>
</evidence>
<feature type="region of interest" description="Disordered" evidence="2">
    <location>
        <begin position="134"/>
        <end position="158"/>
    </location>
</feature>
<dbReference type="Gene3D" id="3.10.129.10">
    <property type="entry name" value="Hotdog Thioesterase"/>
    <property type="match status" value="1"/>
</dbReference>
<keyword evidence="1 4" id="KW-0378">Hydrolase</keyword>
<comment type="caution">
    <text evidence="4">The sequence shown here is derived from an EMBL/GenBank/DDBJ whole genome shotgun (WGS) entry which is preliminary data.</text>
</comment>
<dbReference type="CDD" id="cd03443">
    <property type="entry name" value="PaaI_thioesterase"/>
    <property type="match status" value="1"/>
</dbReference>
<organism evidence="4 5">
    <name type="scientific">Paenibacillus thermoaerophilus</name>
    <dbReference type="NCBI Taxonomy" id="1215385"/>
    <lineage>
        <taxon>Bacteria</taxon>
        <taxon>Bacillati</taxon>
        <taxon>Bacillota</taxon>
        <taxon>Bacilli</taxon>
        <taxon>Bacillales</taxon>
        <taxon>Paenibacillaceae</taxon>
        <taxon>Paenibacillus</taxon>
    </lineage>
</organism>
<keyword evidence="5" id="KW-1185">Reference proteome</keyword>
<dbReference type="NCBIfam" id="TIGR00369">
    <property type="entry name" value="unchar_dom_1"/>
    <property type="match status" value="1"/>
</dbReference>
<dbReference type="RefSeq" id="WP_138789148.1">
    <property type="nucleotide sequence ID" value="NZ_JBHTGQ010000028.1"/>
</dbReference>
<protein>
    <submittedName>
        <fullName evidence="4">PaaI family thioesterase</fullName>
        <ecNumber evidence="4">3.1.2.-</ecNumber>
    </submittedName>
</protein>
<dbReference type="InterPro" id="IPR003736">
    <property type="entry name" value="PAAI_dom"/>
</dbReference>
<dbReference type="EC" id="3.1.2.-" evidence="4"/>